<protein>
    <submittedName>
        <fullName evidence="2">GAF domain-containing protein</fullName>
    </submittedName>
</protein>
<dbReference type="RefSeq" id="WP_090724387.1">
    <property type="nucleotide sequence ID" value="NZ_FOOU01000002.1"/>
</dbReference>
<dbReference type="SUPFAM" id="SSF55781">
    <property type="entry name" value="GAF domain-like"/>
    <property type="match status" value="1"/>
</dbReference>
<dbReference type="Gene3D" id="3.30.450.40">
    <property type="match status" value="1"/>
</dbReference>
<proteinExistence type="predicted"/>
<gene>
    <name evidence="2" type="ORF">SAMN05216175_10260</name>
</gene>
<dbReference type="SMART" id="SM00065">
    <property type="entry name" value="GAF"/>
    <property type="match status" value="1"/>
</dbReference>
<dbReference type="STRING" id="1045558.SAMN05216175_10260"/>
<dbReference type="InterPro" id="IPR003018">
    <property type="entry name" value="GAF"/>
</dbReference>
<organism evidence="2 3">
    <name type="scientific">Neptunomonas qingdaonensis</name>
    <dbReference type="NCBI Taxonomy" id="1045558"/>
    <lineage>
        <taxon>Bacteria</taxon>
        <taxon>Pseudomonadati</taxon>
        <taxon>Pseudomonadota</taxon>
        <taxon>Gammaproteobacteria</taxon>
        <taxon>Oceanospirillales</taxon>
        <taxon>Oceanospirillaceae</taxon>
        <taxon>Neptunomonas</taxon>
    </lineage>
</organism>
<evidence type="ECO:0000313" key="3">
    <source>
        <dbReference type="Proteomes" id="UP000198623"/>
    </source>
</evidence>
<keyword evidence="3" id="KW-1185">Reference proteome</keyword>
<accession>A0A1I2MS69</accession>
<reference evidence="3" key="1">
    <citation type="submission" date="2016-10" db="EMBL/GenBank/DDBJ databases">
        <authorList>
            <person name="Varghese N."/>
            <person name="Submissions S."/>
        </authorList>
    </citation>
    <scope>NUCLEOTIDE SEQUENCE [LARGE SCALE GENOMIC DNA]</scope>
    <source>
        <strain evidence="3">CGMCC 1.10971</strain>
    </source>
</reference>
<evidence type="ECO:0000313" key="2">
    <source>
        <dbReference type="EMBL" id="SFF94364.1"/>
    </source>
</evidence>
<dbReference type="InterPro" id="IPR029016">
    <property type="entry name" value="GAF-like_dom_sf"/>
</dbReference>
<dbReference type="Pfam" id="PF01590">
    <property type="entry name" value="GAF"/>
    <property type="match status" value="1"/>
</dbReference>
<dbReference type="EMBL" id="FOOU01000002">
    <property type="protein sequence ID" value="SFF94364.1"/>
    <property type="molecule type" value="Genomic_DNA"/>
</dbReference>
<dbReference type="Proteomes" id="UP000198623">
    <property type="component" value="Unassembled WGS sequence"/>
</dbReference>
<evidence type="ECO:0000259" key="1">
    <source>
        <dbReference type="SMART" id="SM00065"/>
    </source>
</evidence>
<sequence length="250" mass="27431">MAERTEIEADTGFIESILSLSSFLHNHENIDASLNELANLLAKTLKTENCSIMLLKDEHAEDEFPLRIHAHSGALPDSAYTKPTSASGIAEYVARSGKPLLVPDITDSQFAASAHQSGGFISLPIWTDDKVIGVINISKPSDGRTFAEQDLELATILGMFLSKSIQLLHLQYILKSKFAIVAMEREQRSKNQNVGDFTRSPEKVAKILAKGFYHELCNAGIESDHIIVAVSEIITLLNAQLEGDTKDQII</sequence>
<dbReference type="AlphaFoldDB" id="A0A1I2MS69"/>
<feature type="domain" description="GAF" evidence="1">
    <location>
        <begin position="29"/>
        <end position="175"/>
    </location>
</feature>
<dbReference type="OrthoDB" id="6116130at2"/>
<name>A0A1I2MS69_9GAMM</name>